<evidence type="ECO:0000313" key="4">
    <source>
        <dbReference type="Proteomes" id="UP000494365"/>
    </source>
</evidence>
<name>A0A6S7AXF4_9BURK</name>
<dbReference type="Gene3D" id="1.10.443.10">
    <property type="entry name" value="Intergrase catalytic core"/>
    <property type="match status" value="1"/>
</dbReference>
<dbReference type="EMBL" id="CADIKK010000002">
    <property type="protein sequence ID" value="CAB3778727.1"/>
    <property type="molecule type" value="Genomic_DNA"/>
</dbReference>
<dbReference type="GO" id="GO:0015074">
    <property type="term" value="P:DNA integration"/>
    <property type="evidence" value="ECO:0007669"/>
    <property type="project" value="InterPro"/>
</dbReference>
<dbReference type="Pfam" id="PF00589">
    <property type="entry name" value="Phage_integrase"/>
    <property type="match status" value="1"/>
</dbReference>
<dbReference type="InterPro" id="IPR013762">
    <property type="entry name" value="Integrase-like_cat_sf"/>
</dbReference>
<dbReference type="AlphaFoldDB" id="A0A6S7AXF4"/>
<dbReference type="GO" id="GO:0006310">
    <property type="term" value="P:DNA recombination"/>
    <property type="evidence" value="ECO:0007669"/>
    <property type="project" value="UniProtKB-KW"/>
</dbReference>
<dbReference type="GO" id="GO:0003677">
    <property type="term" value="F:DNA binding"/>
    <property type="evidence" value="ECO:0007669"/>
    <property type="project" value="InterPro"/>
</dbReference>
<reference evidence="3 4" key="1">
    <citation type="submission" date="2020-04" db="EMBL/GenBank/DDBJ databases">
        <authorList>
            <person name="De Canck E."/>
        </authorList>
    </citation>
    <scope>NUCLEOTIDE SEQUENCE [LARGE SCALE GENOMIC DNA]</scope>
    <source>
        <strain evidence="3 4">LMG 28614</strain>
    </source>
</reference>
<dbReference type="Proteomes" id="UP000494365">
    <property type="component" value="Unassembled WGS sequence"/>
</dbReference>
<evidence type="ECO:0000313" key="3">
    <source>
        <dbReference type="EMBL" id="CAB3778727.1"/>
    </source>
</evidence>
<keyword evidence="1" id="KW-0233">DNA recombination</keyword>
<sequence>MRNGRSILAKAPKVAPWLANAMLLALVSGQDRSTIGRWERSFVKDGVAVLTRTKTGIRIAIPVELRMDAVGMSLADVIARCKATDVVSKYLIHHVRASVNSPKGSPIKLDTITASFSEARDMAGITGDDAPTFHEIRSLSKRLHMKQGGVDIKTLLGHDRCDRGSLRKLEGS</sequence>
<protein>
    <recommendedName>
        <fullName evidence="2">Tyr recombinase domain-containing protein</fullName>
    </recommendedName>
</protein>
<proteinExistence type="predicted"/>
<gene>
    <name evidence="3" type="ORF">LMG28614_00706</name>
</gene>
<organism evidence="3 4">
    <name type="scientific">Paraburkholderia ultramafica</name>
    <dbReference type="NCBI Taxonomy" id="1544867"/>
    <lineage>
        <taxon>Bacteria</taxon>
        <taxon>Pseudomonadati</taxon>
        <taxon>Pseudomonadota</taxon>
        <taxon>Betaproteobacteria</taxon>
        <taxon>Burkholderiales</taxon>
        <taxon>Burkholderiaceae</taxon>
        <taxon>Paraburkholderia</taxon>
    </lineage>
</organism>
<dbReference type="InterPro" id="IPR002104">
    <property type="entry name" value="Integrase_catalytic"/>
</dbReference>
<evidence type="ECO:0000259" key="2">
    <source>
        <dbReference type="Pfam" id="PF00589"/>
    </source>
</evidence>
<accession>A0A6S7AXF4</accession>
<dbReference type="InterPro" id="IPR011010">
    <property type="entry name" value="DNA_brk_join_enz"/>
</dbReference>
<evidence type="ECO:0000256" key="1">
    <source>
        <dbReference type="ARBA" id="ARBA00023172"/>
    </source>
</evidence>
<dbReference type="SUPFAM" id="SSF56349">
    <property type="entry name" value="DNA breaking-rejoining enzymes"/>
    <property type="match status" value="1"/>
</dbReference>
<feature type="domain" description="Tyr recombinase" evidence="2">
    <location>
        <begin position="17"/>
        <end position="159"/>
    </location>
</feature>
<keyword evidence="4" id="KW-1185">Reference proteome</keyword>